<feature type="compositionally biased region" description="Polar residues" evidence="2">
    <location>
        <begin position="129"/>
        <end position="155"/>
    </location>
</feature>
<name>A0A9P4SGU3_9PEZI</name>
<sequence>MATNAEDHPKANGTPNSLGHADLTDIIVPPTRSATEDTQCFKLNNGSVKNNDESATRRAASEFEPTSLRTLQGQPNAEVKKRATQAKNKGWKESIGMDIASNTLTAKAQKVRGRSNKQSMPTASPRHSLGSSTSQPNETQKRGQMSESITSSTHPTDCVVQTHGEKEATELMAESSDHSIVEQEAESIRNGQVKVVKLSSPKPDANGGVLVSQAPETNGVEFDLNIFGIDDLFSPTSVCSNVTLDNIVVKMPESIGDLEGPLLDPSTPSPSSTQKIDTVTTPTLTLEQDNSSKDIMMTPPPTNGKRSSLCDDTTPTQRKNKKVKVESSLTELERQIAERKRILEEKKAKTAAMKKLAAEAKV</sequence>
<dbReference type="Proteomes" id="UP000799429">
    <property type="component" value="Unassembled WGS sequence"/>
</dbReference>
<evidence type="ECO:0000313" key="4">
    <source>
        <dbReference type="Proteomes" id="UP000799429"/>
    </source>
</evidence>
<feature type="compositionally biased region" description="Basic and acidic residues" evidence="2">
    <location>
        <begin position="50"/>
        <end position="61"/>
    </location>
</feature>
<comment type="caution">
    <text evidence="3">The sequence shown here is derived from an EMBL/GenBank/DDBJ whole genome shotgun (WGS) entry which is preliminary data.</text>
</comment>
<accession>A0A9P4SGU3</accession>
<evidence type="ECO:0000256" key="1">
    <source>
        <dbReference type="SAM" id="Coils"/>
    </source>
</evidence>
<feature type="region of interest" description="Disordered" evidence="2">
    <location>
        <begin position="291"/>
        <end position="327"/>
    </location>
</feature>
<proteinExistence type="predicted"/>
<feature type="region of interest" description="Disordered" evidence="2">
    <location>
        <begin position="43"/>
        <end position="158"/>
    </location>
</feature>
<evidence type="ECO:0000313" key="3">
    <source>
        <dbReference type="EMBL" id="KAF2842646.1"/>
    </source>
</evidence>
<evidence type="ECO:0000256" key="2">
    <source>
        <dbReference type="SAM" id="MobiDB-lite"/>
    </source>
</evidence>
<feature type="compositionally biased region" description="Basic and acidic residues" evidence="2">
    <location>
        <begin position="1"/>
        <end position="10"/>
    </location>
</feature>
<reference evidence="3" key="1">
    <citation type="journal article" date="2020" name="Stud. Mycol.">
        <title>101 Dothideomycetes genomes: a test case for predicting lifestyles and emergence of pathogens.</title>
        <authorList>
            <person name="Haridas S."/>
            <person name="Albert R."/>
            <person name="Binder M."/>
            <person name="Bloem J."/>
            <person name="Labutti K."/>
            <person name="Salamov A."/>
            <person name="Andreopoulos B."/>
            <person name="Baker S."/>
            <person name="Barry K."/>
            <person name="Bills G."/>
            <person name="Bluhm B."/>
            <person name="Cannon C."/>
            <person name="Castanera R."/>
            <person name="Culley D."/>
            <person name="Daum C."/>
            <person name="Ezra D."/>
            <person name="Gonzalez J."/>
            <person name="Henrissat B."/>
            <person name="Kuo A."/>
            <person name="Liang C."/>
            <person name="Lipzen A."/>
            <person name="Lutzoni F."/>
            <person name="Magnuson J."/>
            <person name="Mondo S."/>
            <person name="Nolan M."/>
            <person name="Ohm R."/>
            <person name="Pangilinan J."/>
            <person name="Park H.-J."/>
            <person name="Ramirez L."/>
            <person name="Alfaro M."/>
            <person name="Sun H."/>
            <person name="Tritt A."/>
            <person name="Yoshinaga Y."/>
            <person name="Zwiers L.-H."/>
            <person name="Turgeon B."/>
            <person name="Goodwin S."/>
            <person name="Spatafora J."/>
            <person name="Crous P."/>
            <person name="Grigoriev I."/>
        </authorList>
    </citation>
    <scope>NUCLEOTIDE SEQUENCE</scope>
    <source>
        <strain evidence="3">CBS 101060</strain>
    </source>
</reference>
<feature type="compositionally biased region" description="Polar residues" evidence="2">
    <location>
        <begin position="304"/>
        <end position="317"/>
    </location>
</feature>
<feature type="coiled-coil region" evidence="1">
    <location>
        <begin position="329"/>
        <end position="359"/>
    </location>
</feature>
<feature type="region of interest" description="Disordered" evidence="2">
    <location>
        <begin position="1"/>
        <end position="24"/>
    </location>
</feature>
<dbReference type="EMBL" id="MU006089">
    <property type="protein sequence ID" value="KAF2842646.1"/>
    <property type="molecule type" value="Genomic_DNA"/>
</dbReference>
<keyword evidence="1" id="KW-0175">Coiled coil</keyword>
<organism evidence="3 4">
    <name type="scientific">Patellaria atrata CBS 101060</name>
    <dbReference type="NCBI Taxonomy" id="1346257"/>
    <lineage>
        <taxon>Eukaryota</taxon>
        <taxon>Fungi</taxon>
        <taxon>Dikarya</taxon>
        <taxon>Ascomycota</taxon>
        <taxon>Pezizomycotina</taxon>
        <taxon>Dothideomycetes</taxon>
        <taxon>Dothideomycetes incertae sedis</taxon>
        <taxon>Patellariales</taxon>
        <taxon>Patellariaceae</taxon>
        <taxon>Patellaria</taxon>
    </lineage>
</organism>
<keyword evidence="4" id="KW-1185">Reference proteome</keyword>
<protein>
    <submittedName>
        <fullName evidence="3">Uncharacterized protein</fullName>
    </submittedName>
</protein>
<dbReference type="AlphaFoldDB" id="A0A9P4SGU3"/>
<gene>
    <name evidence="3" type="ORF">M501DRAFT_993389</name>
</gene>